<dbReference type="Gene3D" id="3.40.50.10610">
    <property type="entry name" value="ABC-type transport auxiliary lipoprotein component"/>
    <property type="match status" value="1"/>
</dbReference>
<evidence type="ECO:0000256" key="1">
    <source>
        <dbReference type="SAM" id="SignalP"/>
    </source>
</evidence>
<keyword evidence="1" id="KW-0732">Signal</keyword>
<evidence type="ECO:0000259" key="2">
    <source>
        <dbReference type="Pfam" id="PF03886"/>
    </source>
</evidence>
<dbReference type="Proteomes" id="UP000256845">
    <property type="component" value="Unassembled WGS sequence"/>
</dbReference>
<reference evidence="3 4" key="1">
    <citation type="submission" date="2018-07" db="EMBL/GenBank/DDBJ databases">
        <title>Genomic Encyclopedia of Type Strains, Phase III (KMG-III): the genomes of soil and plant-associated and newly described type strains.</title>
        <authorList>
            <person name="Whitman W."/>
        </authorList>
    </citation>
    <scope>NUCLEOTIDE SEQUENCE [LARGE SCALE GENOMIC DNA]</scope>
    <source>
        <strain evidence="3 4">CECT 8488</strain>
    </source>
</reference>
<comment type="caution">
    <text evidence="3">The sequence shown here is derived from an EMBL/GenBank/DDBJ whole genome shotgun (WGS) entry which is preliminary data.</text>
</comment>
<feature type="signal peptide" evidence="1">
    <location>
        <begin position="1"/>
        <end position="21"/>
    </location>
</feature>
<evidence type="ECO:0000313" key="3">
    <source>
        <dbReference type="EMBL" id="RED49165.1"/>
    </source>
</evidence>
<name>A0A3D9HIA9_9PROT</name>
<keyword evidence="4" id="KW-1185">Reference proteome</keyword>
<dbReference type="SUPFAM" id="SSF159594">
    <property type="entry name" value="XCC0632-like"/>
    <property type="match status" value="1"/>
</dbReference>
<dbReference type="RefSeq" id="WP_115937363.1">
    <property type="nucleotide sequence ID" value="NZ_QRDW01000006.1"/>
</dbReference>
<sequence>MRNILNKMAVLGLLAAFTACSVELPGGGDPGRIFVLSPKSTFEEGLPTVDWQLLVDVPITANGIGNSRIALRQTAMELKYYSHANWTDSAPKMIQALLIESFENSGKIVSVGRQTIGLRADFIMQSDLREFQAEYLDGDGAGPTVRVRMNAKLIKMPERVIVASKTVEKTVKAEDKNLDMVIVAYDEALGKVMKRIVGWALKSGEEVWRDKGRVGS</sequence>
<accession>A0A3D9HIA9</accession>
<organism evidence="3 4">
    <name type="scientific">Aestuariispira insulae</name>
    <dbReference type="NCBI Taxonomy" id="1461337"/>
    <lineage>
        <taxon>Bacteria</taxon>
        <taxon>Pseudomonadati</taxon>
        <taxon>Pseudomonadota</taxon>
        <taxon>Alphaproteobacteria</taxon>
        <taxon>Rhodospirillales</taxon>
        <taxon>Kiloniellaceae</taxon>
        <taxon>Aestuariispira</taxon>
    </lineage>
</organism>
<dbReference type="EMBL" id="QRDW01000006">
    <property type="protein sequence ID" value="RED49165.1"/>
    <property type="molecule type" value="Genomic_DNA"/>
</dbReference>
<dbReference type="Pfam" id="PF03886">
    <property type="entry name" value="ABC_trans_aux"/>
    <property type="match status" value="1"/>
</dbReference>
<protein>
    <submittedName>
        <fullName evidence="3">Cholesterol transport system auxiliary component</fullName>
    </submittedName>
</protein>
<proteinExistence type="predicted"/>
<dbReference type="OrthoDB" id="9808689at2"/>
<feature type="chain" id="PRO_5017792388" evidence="1">
    <location>
        <begin position="22"/>
        <end position="216"/>
    </location>
</feature>
<dbReference type="InterPro" id="IPR005586">
    <property type="entry name" value="ABC_trans_aux"/>
</dbReference>
<feature type="domain" description="ABC-type transport auxiliary lipoprotein component" evidence="2">
    <location>
        <begin position="48"/>
        <end position="196"/>
    </location>
</feature>
<dbReference type="AlphaFoldDB" id="A0A3D9HIA9"/>
<evidence type="ECO:0000313" key="4">
    <source>
        <dbReference type="Proteomes" id="UP000256845"/>
    </source>
</evidence>
<gene>
    <name evidence="3" type="ORF">DFP90_106143</name>
</gene>
<dbReference type="PROSITE" id="PS51257">
    <property type="entry name" value="PROKAR_LIPOPROTEIN"/>
    <property type="match status" value="1"/>
</dbReference>